<organism evidence="9">
    <name type="scientific">uncultured Rubrobacteraceae bacterium</name>
    <dbReference type="NCBI Taxonomy" id="349277"/>
    <lineage>
        <taxon>Bacteria</taxon>
        <taxon>Bacillati</taxon>
        <taxon>Actinomycetota</taxon>
        <taxon>Rubrobacteria</taxon>
        <taxon>Rubrobacterales</taxon>
        <taxon>Rubrobacteraceae</taxon>
        <taxon>environmental samples</taxon>
    </lineage>
</organism>
<evidence type="ECO:0000256" key="6">
    <source>
        <dbReference type="SAM" id="MobiDB-lite"/>
    </source>
</evidence>
<dbReference type="InterPro" id="IPR000719">
    <property type="entry name" value="Prot_kinase_dom"/>
</dbReference>
<evidence type="ECO:0000256" key="5">
    <source>
        <dbReference type="ARBA" id="ARBA00022840"/>
    </source>
</evidence>
<dbReference type="GO" id="GO:0005524">
    <property type="term" value="F:ATP binding"/>
    <property type="evidence" value="ECO:0007669"/>
    <property type="project" value="UniProtKB-KW"/>
</dbReference>
<reference evidence="9" key="1">
    <citation type="submission" date="2020-02" db="EMBL/GenBank/DDBJ databases">
        <authorList>
            <person name="Meier V. D."/>
        </authorList>
    </citation>
    <scope>NUCLEOTIDE SEQUENCE</scope>
    <source>
        <strain evidence="9">AVDCRST_MAG01</strain>
    </source>
</reference>
<dbReference type="Pfam" id="PF07714">
    <property type="entry name" value="PK_Tyr_Ser-Thr"/>
    <property type="match status" value="1"/>
</dbReference>
<evidence type="ECO:0000313" key="9">
    <source>
        <dbReference type="EMBL" id="CAA9447002.1"/>
    </source>
</evidence>
<dbReference type="InterPro" id="IPR050660">
    <property type="entry name" value="NEK_Ser/Thr_kinase"/>
</dbReference>
<keyword evidence="7" id="KW-0472">Membrane</keyword>
<dbReference type="EMBL" id="CADCUW010000541">
    <property type="protein sequence ID" value="CAA9447002.1"/>
    <property type="molecule type" value="Genomic_DNA"/>
</dbReference>
<feature type="compositionally biased region" description="Low complexity" evidence="6">
    <location>
        <begin position="216"/>
        <end position="232"/>
    </location>
</feature>
<dbReference type="InterPro" id="IPR001245">
    <property type="entry name" value="Ser-Thr/Tyr_kinase_cat_dom"/>
</dbReference>
<dbReference type="InterPro" id="IPR011009">
    <property type="entry name" value="Kinase-like_dom_sf"/>
</dbReference>
<name>A0A6J4QJT0_9ACTN</name>
<keyword evidence="5" id="KW-0067">ATP-binding</keyword>
<dbReference type="EC" id="2.7.11.1" evidence="1"/>
<keyword evidence="4" id="KW-0418">Kinase</keyword>
<dbReference type="PROSITE" id="PS50011">
    <property type="entry name" value="PROTEIN_KINASE_DOM"/>
    <property type="match status" value="1"/>
</dbReference>
<protein>
    <recommendedName>
        <fullName evidence="1">non-specific serine/threonine protein kinase</fullName>
        <ecNumber evidence="1">2.7.11.1</ecNumber>
    </recommendedName>
</protein>
<keyword evidence="3" id="KW-0547">Nucleotide-binding</keyword>
<feature type="region of interest" description="Disordered" evidence="6">
    <location>
        <begin position="135"/>
        <end position="154"/>
    </location>
</feature>
<evidence type="ECO:0000256" key="3">
    <source>
        <dbReference type="ARBA" id="ARBA00022741"/>
    </source>
</evidence>
<gene>
    <name evidence="9" type="ORF">AVDCRST_MAG01-01-4176</name>
</gene>
<dbReference type="GO" id="GO:0004674">
    <property type="term" value="F:protein serine/threonine kinase activity"/>
    <property type="evidence" value="ECO:0007669"/>
    <property type="project" value="UniProtKB-EC"/>
</dbReference>
<keyword evidence="7" id="KW-1133">Transmembrane helix</keyword>
<evidence type="ECO:0000256" key="7">
    <source>
        <dbReference type="SAM" id="Phobius"/>
    </source>
</evidence>
<sequence length="360" mass="37846">LQGHRVTPKSDVYSLGATLYHAATGEPPFTGAPIEVANQQVVRNPDPPRERGASMGEGLETLILDCLAKDPEVRPDAGRVHGKLWERAGGRGDAFPERLGAKKAAGHTGVSHAVGASQAAGLSGFGALRRKLGSMGPRGVSGPPEETVHVPTRTFRSGSRQRRVMAVLIGTVLLLLLAGAVAWAMLGPGAGTTPSATGERQAGVSDAGRGAEEAPAEPAGAPSGAPSGETAGNPSGGGTADEEAEPAPPLEEAEKVVFDMYVDQSYQRVDATWAALSGRLQEEIGSKEQWAQQEDLYTFEYMEYLSPLETEASGDKARVAFEARLDHTWGSEVLSGTWVCVNEGGEWKLDRLEDENTTPA</sequence>
<accession>A0A6J4QJT0</accession>
<dbReference type="PANTHER" id="PTHR43671:SF13">
    <property type="entry name" value="SERINE_THREONINE-PROTEIN KINASE NEK2"/>
    <property type="match status" value="1"/>
</dbReference>
<feature type="transmembrane region" description="Helical" evidence="7">
    <location>
        <begin position="164"/>
        <end position="186"/>
    </location>
</feature>
<dbReference type="Gene3D" id="1.10.510.10">
    <property type="entry name" value="Transferase(Phosphotransferase) domain 1"/>
    <property type="match status" value="1"/>
</dbReference>
<feature type="domain" description="Protein kinase" evidence="8">
    <location>
        <begin position="1"/>
        <end position="84"/>
    </location>
</feature>
<evidence type="ECO:0000256" key="4">
    <source>
        <dbReference type="ARBA" id="ARBA00022777"/>
    </source>
</evidence>
<feature type="non-terminal residue" evidence="9">
    <location>
        <position position="1"/>
    </location>
</feature>
<feature type="region of interest" description="Disordered" evidence="6">
    <location>
        <begin position="191"/>
        <end position="249"/>
    </location>
</feature>
<dbReference type="AlphaFoldDB" id="A0A6J4QJT0"/>
<dbReference type="SUPFAM" id="SSF56112">
    <property type="entry name" value="Protein kinase-like (PK-like)"/>
    <property type="match status" value="1"/>
</dbReference>
<keyword evidence="2" id="KW-0808">Transferase</keyword>
<evidence type="ECO:0000256" key="2">
    <source>
        <dbReference type="ARBA" id="ARBA00022679"/>
    </source>
</evidence>
<evidence type="ECO:0000259" key="8">
    <source>
        <dbReference type="PROSITE" id="PS50011"/>
    </source>
</evidence>
<keyword evidence="7" id="KW-0812">Transmembrane</keyword>
<dbReference type="PANTHER" id="PTHR43671">
    <property type="entry name" value="SERINE/THREONINE-PROTEIN KINASE NEK"/>
    <property type="match status" value="1"/>
</dbReference>
<evidence type="ECO:0000256" key="1">
    <source>
        <dbReference type="ARBA" id="ARBA00012513"/>
    </source>
</evidence>
<proteinExistence type="predicted"/>